<feature type="domain" description="DHHA1" evidence="2">
    <location>
        <begin position="242"/>
        <end position="314"/>
    </location>
</feature>
<dbReference type="InterPro" id="IPR003156">
    <property type="entry name" value="DHHA1_dom"/>
</dbReference>
<accession>A0ABS5PUG1</accession>
<dbReference type="SUPFAM" id="SSF64182">
    <property type="entry name" value="DHH phosphoesterases"/>
    <property type="match status" value="1"/>
</dbReference>
<reference evidence="3 4" key="1">
    <citation type="submission" date="2021-05" db="EMBL/GenBank/DDBJ databases">
        <title>Fusibacter ferrireducens sp. nov., an anaerobic, sulfur- and Fe-reducing bacterium isolated from the mangrove sediment.</title>
        <authorList>
            <person name="Qiu D."/>
        </authorList>
    </citation>
    <scope>NUCLEOTIDE SEQUENCE [LARGE SCALE GENOMIC DNA]</scope>
    <source>
        <strain evidence="3 4">DSM 12116</strain>
    </source>
</reference>
<dbReference type="Gene3D" id="3.90.1640.10">
    <property type="entry name" value="inorganic pyrophosphatase (n-terminal core)"/>
    <property type="match status" value="1"/>
</dbReference>
<dbReference type="InterPro" id="IPR051319">
    <property type="entry name" value="Oligoribo/pAp-PDE_c-di-AMP_PDE"/>
</dbReference>
<dbReference type="PANTHER" id="PTHR47618">
    <property type="entry name" value="BIFUNCTIONAL OLIGORIBONUCLEASE AND PAP PHOSPHATASE NRNA"/>
    <property type="match status" value="1"/>
</dbReference>
<gene>
    <name evidence="3" type="ORF">KHM83_15075</name>
</gene>
<feature type="domain" description="DDH" evidence="1">
    <location>
        <begin position="19"/>
        <end position="162"/>
    </location>
</feature>
<dbReference type="InterPro" id="IPR001667">
    <property type="entry name" value="DDH_dom"/>
</dbReference>
<organism evidence="3 4">
    <name type="scientific">Fusibacter paucivorans</name>
    <dbReference type="NCBI Taxonomy" id="76009"/>
    <lineage>
        <taxon>Bacteria</taxon>
        <taxon>Bacillati</taxon>
        <taxon>Bacillota</taxon>
        <taxon>Clostridia</taxon>
        <taxon>Eubacteriales</taxon>
        <taxon>Eubacteriales Family XII. Incertae Sedis</taxon>
        <taxon>Fusibacter</taxon>
    </lineage>
</organism>
<evidence type="ECO:0000259" key="1">
    <source>
        <dbReference type="Pfam" id="PF01368"/>
    </source>
</evidence>
<evidence type="ECO:0000313" key="3">
    <source>
        <dbReference type="EMBL" id="MBS7528006.1"/>
    </source>
</evidence>
<dbReference type="InterPro" id="IPR038763">
    <property type="entry name" value="DHH_sf"/>
</dbReference>
<sequence length="329" mass="36285">MIQYEAFKAFLAEYSGEKALIFPHISPDGDTIGSAIGIQHLLKTQGIEGVIILNDDIPSNLTFITEKLPTGSLVSAGNVPDNYRFVIAVDCGEPKLFADRAALITSGMPLINIDHHFTNESYGDLNIVEIDASSTGELICKMIESWEMPLNALSAEALYAAIVTDTGSFRYSNTRPYTFEVCCRLMSYAFDFNALNVALFQNKPFEKLNLLNRIFETLKRFEKGRVAFVKLDDTLKRELAYDDYDTDGVVEYVRDIEGVEVVIFLKTTTDGGIKGSLRAKNNFDVSAIAKHFGGGGHVKAAGFTTSLPMAELEALIVERVCKQMEASNT</sequence>
<dbReference type="Pfam" id="PF02272">
    <property type="entry name" value="DHHA1"/>
    <property type="match status" value="1"/>
</dbReference>
<evidence type="ECO:0000313" key="4">
    <source>
        <dbReference type="Proteomes" id="UP000746471"/>
    </source>
</evidence>
<dbReference type="Pfam" id="PF01368">
    <property type="entry name" value="DHH"/>
    <property type="match status" value="1"/>
</dbReference>
<dbReference type="Gene3D" id="3.10.310.30">
    <property type="match status" value="1"/>
</dbReference>
<evidence type="ECO:0000259" key="2">
    <source>
        <dbReference type="Pfam" id="PF02272"/>
    </source>
</evidence>
<proteinExistence type="predicted"/>
<dbReference type="RefSeq" id="WP_213237864.1">
    <property type="nucleotide sequence ID" value="NZ_JAHBCL010000029.1"/>
</dbReference>
<dbReference type="Proteomes" id="UP000746471">
    <property type="component" value="Unassembled WGS sequence"/>
</dbReference>
<comment type="caution">
    <text evidence="3">The sequence shown here is derived from an EMBL/GenBank/DDBJ whole genome shotgun (WGS) entry which is preliminary data.</text>
</comment>
<protein>
    <submittedName>
        <fullName evidence="3">Bifunctional oligoribonuclease/PAP phosphatase NrnA</fullName>
    </submittedName>
</protein>
<dbReference type="EMBL" id="JAHBCL010000029">
    <property type="protein sequence ID" value="MBS7528006.1"/>
    <property type="molecule type" value="Genomic_DNA"/>
</dbReference>
<name>A0ABS5PUG1_9FIRM</name>
<dbReference type="PANTHER" id="PTHR47618:SF1">
    <property type="entry name" value="BIFUNCTIONAL OLIGORIBONUCLEASE AND PAP PHOSPHATASE NRNA"/>
    <property type="match status" value="1"/>
</dbReference>
<keyword evidence="4" id="KW-1185">Reference proteome</keyword>